<dbReference type="EMBL" id="GEEE01023346">
    <property type="protein sequence ID" value="JAP39879.1"/>
    <property type="molecule type" value="Transcribed_RNA"/>
</dbReference>
<proteinExistence type="predicted"/>
<organism evidence="1">
    <name type="scientific">Schistocephalus solidus</name>
    <name type="common">Tapeworm</name>
    <dbReference type="NCBI Taxonomy" id="70667"/>
    <lineage>
        <taxon>Eukaryota</taxon>
        <taxon>Metazoa</taxon>
        <taxon>Spiralia</taxon>
        <taxon>Lophotrochozoa</taxon>
        <taxon>Platyhelminthes</taxon>
        <taxon>Cestoda</taxon>
        <taxon>Eucestoda</taxon>
        <taxon>Diphyllobothriidea</taxon>
        <taxon>Diphyllobothriidae</taxon>
        <taxon>Schistocephalus</taxon>
    </lineage>
</organism>
<dbReference type="AlphaFoldDB" id="A0A0X3NIU7"/>
<sequence length="142" mass="15722">MNNTSSPSNAYWRDFSQVNRSNGGKSAYLDFFKTTFNIPQAKPTKTRPTMIISNVFASTLHIISRDPAAMGTFRMKRESFLPILFDMGLPISAPKTPPIGKPATMRLLIAETNSLLGNLFRLKVTLRIKSSISLIGAFITPV</sequence>
<reference evidence="1" key="1">
    <citation type="submission" date="2016-01" db="EMBL/GenBank/DDBJ databases">
        <title>Reference transcriptome for the parasite Schistocephalus solidus: insights into the molecular evolution of parasitism.</title>
        <authorList>
            <person name="Hebert F.O."/>
            <person name="Grambauer S."/>
            <person name="Barber I."/>
            <person name="Landry C.R."/>
            <person name="Aubin-Horth N."/>
        </authorList>
    </citation>
    <scope>NUCLEOTIDE SEQUENCE</scope>
</reference>
<gene>
    <name evidence="1" type="ORF">TR144024</name>
</gene>
<name>A0A0X3NIU7_SCHSO</name>
<protein>
    <submittedName>
        <fullName evidence="1">Uncharacterized protein</fullName>
    </submittedName>
</protein>
<accession>A0A0X3NIU7</accession>
<evidence type="ECO:0000313" key="1">
    <source>
        <dbReference type="EMBL" id="JAP39879.1"/>
    </source>
</evidence>